<evidence type="ECO:0000313" key="1">
    <source>
        <dbReference type="EMBL" id="OLO05252.1"/>
    </source>
</evidence>
<dbReference type="EMBL" id="MSDO01000004">
    <property type="protein sequence ID" value="OLO05252.1"/>
    <property type="molecule type" value="Genomic_DNA"/>
</dbReference>
<sequence length="81" mass="8592">MISKAIAYFGDSRSALCKAVGMSPQFLSQVSTGKRPLPPRYAVLIEEATCGQVTAAELLPSVFAPRSTQKRTADDETATSA</sequence>
<name>A0A1Q8SV59_9GAMM</name>
<evidence type="ECO:0000313" key="2">
    <source>
        <dbReference type="Proteomes" id="UP000186878"/>
    </source>
</evidence>
<dbReference type="RefSeq" id="WP_075568936.1">
    <property type="nucleotide sequence ID" value="NZ_MSDO01000004.1"/>
</dbReference>
<dbReference type="OrthoDB" id="6446140at2"/>
<dbReference type="Proteomes" id="UP000186878">
    <property type="component" value="Unassembled WGS sequence"/>
</dbReference>
<dbReference type="SUPFAM" id="SSF47413">
    <property type="entry name" value="lambda repressor-like DNA-binding domains"/>
    <property type="match status" value="1"/>
</dbReference>
<dbReference type="Gene3D" id="1.10.260.40">
    <property type="entry name" value="lambda repressor-like DNA-binding domains"/>
    <property type="match status" value="1"/>
</dbReference>
<accession>A0A1Q8SV59</accession>
<reference evidence="1 2" key="1">
    <citation type="submission" date="2016-12" db="EMBL/GenBank/DDBJ databases">
        <title>Draft genome sequences of strains Salinicola socius SMB35, Salinicola sp. MH3R3-1 and Chromohalobacter sp. SMB17 from the Verkhnekamsk potash mining region of Russia.</title>
        <authorList>
            <person name="Mavrodi D.V."/>
            <person name="Olsson B.E."/>
            <person name="Korsakova E.S."/>
            <person name="Pyankova A."/>
            <person name="Mavrodi O.V."/>
            <person name="Plotnikova E.G."/>
        </authorList>
    </citation>
    <scope>NUCLEOTIDE SEQUENCE [LARGE SCALE GENOMIC DNA]</scope>
    <source>
        <strain evidence="1 2">SMB35</strain>
    </source>
</reference>
<keyword evidence="2" id="KW-1185">Reference proteome</keyword>
<dbReference type="InterPro" id="IPR010982">
    <property type="entry name" value="Lambda_DNA-bd_dom_sf"/>
</dbReference>
<protein>
    <recommendedName>
        <fullName evidence="3">Cro/Cl family transcriptional regulator</fullName>
    </recommendedName>
</protein>
<gene>
    <name evidence="1" type="ORF">BTW07_04280</name>
</gene>
<organism evidence="1 2">
    <name type="scientific">Salinicola socius</name>
    <dbReference type="NCBI Taxonomy" id="404433"/>
    <lineage>
        <taxon>Bacteria</taxon>
        <taxon>Pseudomonadati</taxon>
        <taxon>Pseudomonadota</taxon>
        <taxon>Gammaproteobacteria</taxon>
        <taxon>Oceanospirillales</taxon>
        <taxon>Halomonadaceae</taxon>
        <taxon>Salinicola</taxon>
    </lineage>
</organism>
<evidence type="ECO:0008006" key="3">
    <source>
        <dbReference type="Google" id="ProtNLM"/>
    </source>
</evidence>
<proteinExistence type="predicted"/>
<dbReference type="GO" id="GO:0003677">
    <property type="term" value="F:DNA binding"/>
    <property type="evidence" value="ECO:0007669"/>
    <property type="project" value="InterPro"/>
</dbReference>
<dbReference type="Pfam" id="PF15943">
    <property type="entry name" value="YdaS_toxin"/>
    <property type="match status" value="1"/>
</dbReference>
<dbReference type="InterPro" id="IPR031856">
    <property type="entry name" value="YdaS_toxin-like"/>
</dbReference>
<comment type="caution">
    <text evidence="1">The sequence shown here is derived from an EMBL/GenBank/DDBJ whole genome shotgun (WGS) entry which is preliminary data.</text>
</comment>
<dbReference type="AlphaFoldDB" id="A0A1Q8SV59"/>